<keyword evidence="2" id="KW-1185">Reference proteome</keyword>
<dbReference type="PROSITE" id="PS51365">
    <property type="entry name" value="RENAL_DIPEPTIDASE_2"/>
    <property type="match status" value="1"/>
</dbReference>
<evidence type="ECO:0008006" key="3">
    <source>
        <dbReference type="Google" id="ProtNLM"/>
    </source>
</evidence>
<dbReference type="PANTHER" id="PTHR10443:SF12">
    <property type="entry name" value="DIPEPTIDASE"/>
    <property type="match status" value="1"/>
</dbReference>
<reference evidence="2" key="1">
    <citation type="submission" date="2018-03" db="EMBL/GenBank/DDBJ databases">
        <authorList>
            <person name="Rodrigo-Torres L."/>
            <person name="Arahal R. D."/>
            <person name="Lucena T."/>
        </authorList>
    </citation>
    <scope>NUCLEOTIDE SEQUENCE [LARGE SCALE GENOMIC DNA]</scope>
    <source>
        <strain evidence="2">CECT 7615</strain>
    </source>
</reference>
<accession>A0A2R8C679</accession>
<dbReference type="SUPFAM" id="SSF51556">
    <property type="entry name" value="Metallo-dependent hydrolases"/>
    <property type="match status" value="1"/>
</dbReference>
<name>A0A2R8C679_9RHOB</name>
<gene>
    <name evidence="1" type="ORF">TRM7615_01431</name>
</gene>
<dbReference type="Gene3D" id="3.20.20.140">
    <property type="entry name" value="Metal-dependent hydrolases"/>
    <property type="match status" value="1"/>
</dbReference>
<dbReference type="OrthoDB" id="9804920at2"/>
<proteinExistence type="predicted"/>
<dbReference type="CDD" id="cd01301">
    <property type="entry name" value="rDP_like"/>
    <property type="match status" value="1"/>
</dbReference>
<dbReference type="InterPro" id="IPR032466">
    <property type="entry name" value="Metal_Hydrolase"/>
</dbReference>
<protein>
    <recommendedName>
        <fullName evidence="3">Membrane dipeptidase</fullName>
    </recommendedName>
</protein>
<dbReference type="PANTHER" id="PTHR10443">
    <property type="entry name" value="MICROSOMAL DIPEPTIDASE"/>
    <property type="match status" value="1"/>
</dbReference>
<dbReference type="Pfam" id="PF01244">
    <property type="entry name" value="Peptidase_M19"/>
    <property type="match status" value="1"/>
</dbReference>
<dbReference type="EMBL" id="ONZG01000003">
    <property type="protein sequence ID" value="SPJ27937.1"/>
    <property type="molecule type" value="Genomic_DNA"/>
</dbReference>
<dbReference type="GO" id="GO:0006508">
    <property type="term" value="P:proteolysis"/>
    <property type="evidence" value="ECO:0007669"/>
    <property type="project" value="InterPro"/>
</dbReference>
<evidence type="ECO:0000313" key="2">
    <source>
        <dbReference type="Proteomes" id="UP000244898"/>
    </source>
</evidence>
<dbReference type="InterPro" id="IPR008257">
    <property type="entry name" value="Pept_M19"/>
</dbReference>
<dbReference type="Proteomes" id="UP000244898">
    <property type="component" value="Unassembled WGS sequence"/>
</dbReference>
<evidence type="ECO:0000313" key="1">
    <source>
        <dbReference type="EMBL" id="SPJ27937.1"/>
    </source>
</evidence>
<sequence>MQPSHPFVFDGHNDVLSRMLSRFPSNYAETFEAGWDGHIDIPKAKAGGLGAGFFAVYISSGGDGPNILELMQGHGYDLPLPAPLQLSDAGPVAWQQIEILKTFEKHGLVRICTSVSQINESVEDGVIAAVLHMEGAEAIGPDLAELDDFHAAGLRSLGPVWSRPTIFAEGVPFRFPSTPDIGGGLTEAGLRLVRRCNELGIMLDVSHLNEAGFWDLASTTDAPIVATHSNVHAICPHSRNLTDKQLVAIAESGGVVGLNYATAMMRTDGRMVADTPVAEMIRHLEHMLGILGEGGVALGSDFDGAMVPEAIGDASGLGVLRSAMGEAGFGAELIEKICHRNWLDVLARTWRT</sequence>
<dbReference type="GO" id="GO:0070573">
    <property type="term" value="F:metallodipeptidase activity"/>
    <property type="evidence" value="ECO:0007669"/>
    <property type="project" value="InterPro"/>
</dbReference>
<dbReference type="RefSeq" id="WP_108786201.1">
    <property type="nucleotide sequence ID" value="NZ_ONZG01000003.1"/>
</dbReference>
<organism evidence="1 2">
    <name type="scientific">Falsiruegeria mediterranea M17</name>
    <dbReference type="NCBI Taxonomy" id="1200281"/>
    <lineage>
        <taxon>Bacteria</taxon>
        <taxon>Pseudomonadati</taxon>
        <taxon>Pseudomonadota</taxon>
        <taxon>Alphaproteobacteria</taxon>
        <taxon>Rhodobacterales</taxon>
        <taxon>Roseobacteraceae</taxon>
        <taxon>Falsiruegeria</taxon>
    </lineage>
</organism>
<dbReference type="AlphaFoldDB" id="A0A2R8C679"/>